<evidence type="ECO:0000256" key="2">
    <source>
        <dbReference type="ARBA" id="ARBA00022448"/>
    </source>
</evidence>
<evidence type="ECO:0000256" key="8">
    <source>
        <dbReference type="ARBA" id="ARBA00023136"/>
    </source>
</evidence>
<dbReference type="CDD" id="cd13137">
    <property type="entry name" value="MATE_NorM_like"/>
    <property type="match status" value="1"/>
</dbReference>
<keyword evidence="2" id="KW-0813">Transport</keyword>
<reference evidence="12" key="2">
    <citation type="submission" date="2020-05" db="EMBL/GenBank/DDBJ databases">
        <title>The first insight into the ecology of ammonia-tolerant syntrophic propionate oxidizing bacteria.</title>
        <authorList>
            <person name="Singh A."/>
            <person name="Schnurer A."/>
            <person name="Westerholm M."/>
        </authorList>
    </citation>
    <scope>NUCLEOTIDE SEQUENCE</scope>
    <source>
        <strain evidence="12">MAG54</strain>
    </source>
</reference>
<dbReference type="NCBIfam" id="TIGR00797">
    <property type="entry name" value="matE"/>
    <property type="match status" value="1"/>
</dbReference>
<dbReference type="GO" id="GO:0042910">
    <property type="term" value="F:xenobiotic transmembrane transporter activity"/>
    <property type="evidence" value="ECO:0007669"/>
    <property type="project" value="InterPro"/>
</dbReference>
<evidence type="ECO:0000313" key="11">
    <source>
        <dbReference type="EMBL" id="CVK31605.1"/>
    </source>
</evidence>
<name>A0A0X3BJC3_9EURY</name>
<feature type="transmembrane region" description="Helical" evidence="10">
    <location>
        <begin position="54"/>
        <end position="78"/>
    </location>
</feature>
<proteinExistence type="predicted"/>
<feature type="transmembrane region" description="Helical" evidence="10">
    <location>
        <begin position="422"/>
        <end position="442"/>
    </location>
</feature>
<feature type="transmembrane region" description="Helical" evidence="10">
    <location>
        <begin position="136"/>
        <end position="156"/>
    </location>
</feature>
<evidence type="ECO:0000313" key="13">
    <source>
        <dbReference type="Proteomes" id="UP000069850"/>
    </source>
</evidence>
<dbReference type="InterPro" id="IPR050222">
    <property type="entry name" value="MATE_MdtK"/>
</dbReference>
<dbReference type="PANTHER" id="PTHR43298">
    <property type="entry name" value="MULTIDRUG RESISTANCE PROTEIN NORM-RELATED"/>
    <property type="match status" value="1"/>
</dbReference>
<dbReference type="AlphaFoldDB" id="A0A0X3BJC3"/>
<gene>
    <name evidence="12" type="ORF">HQQ74_01600</name>
    <name evidence="11" type="ORF">MMAB1_0388</name>
</gene>
<dbReference type="OrthoDB" id="214119at2157"/>
<dbReference type="PIRSF" id="PIRSF006603">
    <property type="entry name" value="DinF"/>
    <property type="match status" value="1"/>
</dbReference>
<dbReference type="OMA" id="RACDATW"/>
<organism evidence="11 13">
    <name type="scientific">Methanoculleus bourgensis</name>
    <dbReference type="NCBI Taxonomy" id="83986"/>
    <lineage>
        <taxon>Archaea</taxon>
        <taxon>Methanobacteriati</taxon>
        <taxon>Methanobacteriota</taxon>
        <taxon>Stenosarchaea group</taxon>
        <taxon>Methanomicrobia</taxon>
        <taxon>Methanomicrobiales</taxon>
        <taxon>Methanomicrobiaceae</taxon>
        <taxon>Methanoculleus</taxon>
    </lineage>
</organism>
<feature type="transmembrane region" description="Helical" evidence="10">
    <location>
        <begin position="261"/>
        <end position="283"/>
    </location>
</feature>
<evidence type="ECO:0000313" key="12">
    <source>
        <dbReference type="EMBL" id="NQS77408.1"/>
    </source>
</evidence>
<keyword evidence="4" id="KW-1003">Cell membrane</keyword>
<evidence type="ECO:0000256" key="4">
    <source>
        <dbReference type="ARBA" id="ARBA00022475"/>
    </source>
</evidence>
<dbReference type="KEGG" id="mema:MMAB1_0388"/>
<reference evidence="11 13" key="1">
    <citation type="submission" date="2016-01" db="EMBL/GenBank/DDBJ databases">
        <authorList>
            <person name="Manzoor S."/>
        </authorList>
    </citation>
    <scope>NUCLEOTIDE SEQUENCE [LARGE SCALE GENOMIC DNA]</scope>
    <source>
        <strain evidence="11">Methanoculleus sp MAB1</strain>
    </source>
</reference>
<evidence type="ECO:0000256" key="7">
    <source>
        <dbReference type="ARBA" id="ARBA00023065"/>
    </source>
</evidence>
<dbReference type="InterPro" id="IPR048279">
    <property type="entry name" value="MdtK-like"/>
</dbReference>
<dbReference type="Proteomes" id="UP000069850">
    <property type="component" value="Chromosome 1"/>
</dbReference>
<dbReference type="Pfam" id="PF01554">
    <property type="entry name" value="MatE"/>
    <property type="match status" value="2"/>
</dbReference>
<keyword evidence="7" id="KW-0406">Ion transport</keyword>
<dbReference type="Proteomes" id="UP000737555">
    <property type="component" value="Unassembled WGS sequence"/>
</dbReference>
<evidence type="ECO:0000256" key="3">
    <source>
        <dbReference type="ARBA" id="ARBA00022449"/>
    </source>
</evidence>
<dbReference type="GO" id="GO:0005886">
    <property type="term" value="C:plasma membrane"/>
    <property type="evidence" value="ECO:0007669"/>
    <property type="project" value="UniProtKB-SubCell"/>
</dbReference>
<protein>
    <recommendedName>
        <fullName evidence="9">Multidrug-efflux transporter</fullName>
    </recommendedName>
</protein>
<sequence>MQYSNNFLTEGSVGKGLWIVALPIIISNFLASILEVVDMYFIGKLGDIPIAGGAMSISIIIVLTTVIFGTVTATAAFVSRAYGSERFDRIPVILSHSLYLALAFSVVLAVIGMFWSQDLLLLLGADPEVAMVGARFLSPMLIGMFVFVTLMILTTVFQSTGDSRTPMFVMIVVNIVNIILNPTLIMGLGGFPAFGIAGSAYASLASRTTGVLLLIGVMYLLPSRKNGPVRFPKEWVFEPRLIKDIMKVMIPSAVQSGVRSFAFLGMTAIVALYGTAAVAAYGICQRLDMLGLVFVMGVCTGVAVMVGQNLGAGKVARAEKVVRIAMIVNASFMAVVGILYLLFAKHLLAFFGATGESLAGGILFMRIIPMSYFVIAMAMTMGFAMNGAGMTRPGMYAAITGQLIVQVGLAAIFVAMDLPLQSIWFAVVCGTVVVFLCDLFFYRQGTWKTKKLDLGGEINPESL</sequence>
<keyword evidence="8 10" id="KW-0472">Membrane</keyword>
<evidence type="ECO:0000256" key="5">
    <source>
        <dbReference type="ARBA" id="ARBA00022692"/>
    </source>
</evidence>
<dbReference type="PANTHER" id="PTHR43298:SF2">
    <property type="entry name" value="FMN_FAD EXPORTER YEEO-RELATED"/>
    <property type="match status" value="1"/>
</dbReference>
<dbReference type="RefSeq" id="WP_014866210.1">
    <property type="nucleotide sequence ID" value="NZ_DAIMMY010000006.1"/>
</dbReference>
<accession>A0A0X3BJC3</accession>
<feature type="transmembrane region" description="Helical" evidence="10">
    <location>
        <begin position="168"/>
        <end position="194"/>
    </location>
</feature>
<feature type="transmembrane region" description="Helical" evidence="10">
    <location>
        <begin position="289"/>
        <end position="312"/>
    </location>
</feature>
<dbReference type="GO" id="GO:0006811">
    <property type="term" value="P:monoatomic ion transport"/>
    <property type="evidence" value="ECO:0007669"/>
    <property type="project" value="UniProtKB-KW"/>
</dbReference>
<dbReference type="InterPro" id="IPR002528">
    <property type="entry name" value="MATE_fam"/>
</dbReference>
<comment type="subcellular location">
    <subcellularLocation>
        <location evidence="1">Cell membrane</location>
        <topology evidence="1">Multi-pass membrane protein</topology>
    </subcellularLocation>
</comment>
<keyword evidence="5 10" id="KW-0812">Transmembrane</keyword>
<feature type="transmembrane region" description="Helical" evidence="10">
    <location>
        <begin position="324"/>
        <end position="343"/>
    </location>
</feature>
<feature type="transmembrane region" description="Helical" evidence="10">
    <location>
        <begin position="200"/>
        <end position="221"/>
    </location>
</feature>
<dbReference type="GeneID" id="27136474"/>
<evidence type="ECO:0000256" key="6">
    <source>
        <dbReference type="ARBA" id="ARBA00022989"/>
    </source>
</evidence>
<dbReference type="EMBL" id="JABMJE010000012">
    <property type="protein sequence ID" value="NQS77408.1"/>
    <property type="molecule type" value="Genomic_DNA"/>
</dbReference>
<feature type="transmembrane region" description="Helical" evidence="10">
    <location>
        <begin position="98"/>
        <end position="116"/>
    </location>
</feature>
<evidence type="ECO:0000256" key="10">
    <source>
        <dbReference type="SAM" id="Phobius"/>
    </source>
</evidence>
<feature type="transmembrane region" description="Helical" evidence="10">
    <location>
        <begin position="396"/>
        <end position="416"/>
    </location>
</feature>
<keyword evidence="6 10" id="KW-1133">Transmembrane helix</keyword>
<dbReference type="EMBL" id="LT158599">
    <property type="protein sequence ID" value="CVK31605.1"/>
    <property type="molecule type" value="Genomic_DNA"/>
</dbReference>
<evidence type="ECO:0000256" key="1">
    <source>
        <dbReference type="ARBA" id="ARBA00004651"/>
    </source>
</evidence>
<evidence type="ECO:0000256" key="9">
    <source>
        <dbReference type="ARBA" id="ARBA00031636"/>
    </source>
</evidence>
<dbReference type="GO" id="GO:0015297">
    <property type="term" value="F:antiporter activity"/>
    <property type="evidence" value="ECO:0007669"/>
    <property type="project" value="UniProtKB-KW"/>
</dbReference>
<keyword evidence="3" id="KW-0050">Antiport</keyword>
<feature type="transmembrane region" description="Helical" evidence="10">
    <location>
        <begin position="12"/>
        <end position="34"/>
    </location>
</feature>
<feature type="transmembrane region" description="Helical" evidence="10">
    <location>
        <begin position="363"/>
        <end position="384"/>
    </location>
</feature>